<sequence length="193" mass="20354">MTRSEHITAAQADTWIHSPDAPTLLDVRTPAEFASTHIAGSINAPIDLIEKDAARIGAAIPNDVLLICRTDNRAHAAAKALAPTMGGKIHVLVGGMTQWEKEHRPVENGQGGPWAMDRQVRTVAGALALSSIAASTIAPKAKWLAGGIGAGLLYAGLSDTCAMAKLLDKMPWNQVNNSPTTETILTALTHKKN</sequence>
<dbReference type="InterPro" id="IPR050229">
    <property type="entry name" value="GlpE_sulfurtransferase"/>
</dbReference>
<proteinExistence type="predicted"/>
<dbReference type="SMART" id="SM00450">
    <property type="entry name" value="RHOD"/>
    <property type="match status" value="1"/>
</dbReference>
<dbReference type="GeneID" id="63459683"/>
<dbReference type="InterPro" id="IPR021309">
    <property type="entry name" value="YgaP-like_TM"/>
</dbReference>
<dbReference type="InterPro" id="IPR036873">
    <property type="entry name" value="Rhodanese-like_dom_sf"/>
</dbReference>
<dbReference type="STRING" id="1121387.GCA_000429885_02137"/>
<evidence type="ECO:0000313" key="2">
    <source>
        <dbReference type="EMBL" id="SNV22282.1"/>
    </source>
</evidence>
<dbReference type="EMBL" id="LT906453">
    <property type="protein sequence ID" value="SNV22282.1"/>
    <property type="molecule type" value="Genomic_DNA"/>
</dbReference>
<dbReference type="PANTHER" id="PTHR43031">
    <property type="entry name" value="FAD-DEPENDENT OXIDOREDUCTASE"/>
    <property type="match status" value="1"/>
</dbReference>
<dbReference type="AlphaFoldDB" id="A0A239VJH3"/>
<accession>A0A239VJH3</accession>
<dbReference type="Proteomes" id="UP000242637">
    <property type="component" value="Chromosome 1"/>
</dbReference>
<dbReference type="Pfam" id="PF00581">
    <property type="entry name" value="Rhodanese"/>
    <property type="match status" value="1"/>
</dbReference>
<dbReference type="PANTHER" id="PTHR43031:SF1">
    <property type="entry name" value="PYRIDINE NUCLEOTIDE-DISULPHIDE OXIDOREDUCTASE"/>
    <property type="match status" value="1"/>
</dbReference>
<dbReference type="Pfam" id="PF11127">
    <property type="entry name" value="YgaP-like_TM"/>
    <property type="match status" value="1"/>
</dbReference>
<dbReference type="PROSITE" id="PS50206">
    <property type="entry name" value="RHODANESE_3"/>
    <property type="match status" value="1"/>
</dbReference>
<gene>
    <name evidence="2" type="primary">ygaP</name>
    <name evidence="2" type="ORF">SAMEA4475696_01471</name>
</gene>
<dbReference type="RefSeq" id="WP_028327684.1">
    <property type="nucleotide sequence ID" value="NZ_JAAFNI010000001.1"/>
</dbReference>
<feature type="domain" description="Rhodanese" evidence="1">
    <location>
        <begin position="18"/>
        <end position="108"/>
    </location>
</feature>
<organism evidence="2 3">
    <name type="scientific">Dermatophilus congolensis</name>
    <dbReference type="NCBI Taxonomy" id="1863"/>
    <lineage>
        <taxon>Bacteria</taxon>
        <taxon>Bacillati</taxon>
        <taxon>Actinomycetota</taxon>
        <taxon>Actinomycetes</taxon>
        <taxon>Micrococcales</taxon>
        <taxon>Dermatophilaceae</taxon>
        <taxon>Dermatophilus</taxon>
    </lineage>
</organism>
<name>A0A239VJH3_9MICO</name>
<reference evidence="2 3" key="1">
    <citation type="submission" date="2017-06" db="EMBL/GenBank/DDBJ databases">
        <authorList>
            <consortium name="Pathogen Informatics"/>
        </authorList>
    </citation>
    <scope>NUCLEOTIDE SEQUENCE [LARGE SCALE GENOMIC DNA]</scope>
    <source>
        <strain evidence="2 3">NCTC13039</strain>
    </source>
</reference>
<dbReference type="CDD" id="cd00158">
    <property type="entry name" value="RHOD"/>
    <property type="match status" value="1"/>
</dbReference>
<dbReference type="Gene3D" id="6.10.140.1340">
    <property type="match status" value="1"/>
</dbReference>
<evidence type="ECO:0000313" key="3">
    <source>
        <dbReference type="Proteomes" id="UP000242637"/>
    </source>
</evidence>
<evidence type="ECO:0000259" key="1">
    <source>
        <dbReference type="PROSITE" id="PS50206"/>
    </source>
</evidence>
<dbReference type="KEGG" id="dco:SAMEA4475696_1471"/>
<dbReference type="InterPro" id="IPR001763">
    <property type="entry name" value="Rhodanese-like_dom"/>
</dbReference>
<dbReference type="OrthoDB" id="9800872at2"/>
<dbReference type="Gene3D" id="3.40.250.10">
    <property type="entry name" value="Rhodanese-like domain"/>
    <property type="match status" value="1"/>
</dbReference>
<dbReference type="SUPFAM" id="SSF52821">
    <property type="entry name" value="Rhodanese/Cell cycle control phosphatase"/>
    <property type="match status" value="1"/>
</dbReference>
<protein>
    <submittedName>
        <fullName evidence="2">Inner membrane protein ygaP</fullName>
    </submittedName>
</protein>
<keyword evidence="3" id="KW-1185">Reference proteome</keyword>